<dbReference type="EMBL" id="GL349436">
    <property type="protein sequence ID" value="KNC52046.1"/>
    <property type="molecule type" value="Genomic_DNA"/>
</dbReference>
<dbReference type="PANTHER" id="PTHR13617:SF14">
    <property type="entry name" value="PROTEIN ABHD18"/>
    <property type="match status" value="1"/>
</dbReference>
<gene>
    <name evidence="2" type="ORF">AMSG_00873</name>
</gene>
<dbReference type="Proteomes" id="UP000054408">
    <property type="component" value="Unassembled WGS sequence"/>
</dbReference>
<keyword evidence="3" id="KW-1185">Reference proteome</keyword>
<organism evidence="2 3">
    <name type="scientific">Thecamonas trahens ATCC 50062</name>
    <dbReference type="NCBI Taxonomy" id="461836"/>
    <lineage>
        <taxon>Eukaryota</taxon>
        <taxon>Apusozoa</taxon>
        <taxon>Apusomonadida</taxon>
        <taxon>Apusomonadidae</taxon>
        <taxon>Thecamonas</taxon>
    </lineage>
</organism>
<dbReference type="InterPro" id="IPR019149">
    <property type="entry name" value="ABHD18"/>
</dbReference>
<evidence type="ECO:0000313" key="2">
    <source>
        <dbReference type="EMBL" id="KNC52046.1"/>
    </source>
</evidence>
<dbReference type="RefSeq" id="XP_013762052.1">
    <property type="nucleotide sequence ID" value="XM_013906598.1"/>
</dbReference>
<reference evidence="2 3" key="1">
    <citation type="submission" date="2010-05" db="EMBL/GenBank/DDBJ databases">
        <title>The Genome Sequence of Thecamonas trahens ATCC 50062.</title>
        <authorList>
            <consortium name="The Broad Institute Genome Sequencing Platform"/>
            <person name="Russ C."/>
            <person name="Cuomo C."/>
            <person name="Shea T."/>
            <person name="Young S.K."/>
            <person name="Zeng Q."/>
            <person name="Koehrsen M."/>
            <person name="Haas B."/>
            <person name="Borodovsky M."/>
            <person name="Guigo R."/>
            <person name="Alvarado L."/>
            <person name="Berlin A."/>
            <person name="Bochicchio J."/>
            <person name="Borenstein D."/>
            <person name="Chapman S."/>
            <person name="Chen Z."/>
            <person name="Freedman E."/>
            <person name="Gellesch M."/>
            <person name="Goldberg J."/>
            <person name="Griggs A."/>
            <person name="Gujja S."/>
            <person name="Heilman E."/>
            <person name="Heiman D."/>
            <person name="Hepburn T."/>
            <person name="Howarth C."/>
            <person name="Jen D."/>
            <person name="Larson L."/>
            <person name="Mehta T."/>
            <person name="Park D."/>
            <person name="Pearson M."/>
            <person name="Roberts A."/>
            <person name="Saif S."/>
            <person name="Shenoy N."/>
            <person name="Sisk P."/>
            <person name="Stolte C."/>
            <person name="Sykes S."/>
            <person name="Thomson T."/>
            <person name="Walk T."/>
            <person name="White J."/>
            <person name="Yandava C."/>
            <person name="Burger G."/>
            <person name="Gray M.W."/>
            <person name="Holland P.W.H."/>
            <person name="King N."/>
            <person name="Lang F.B.F."/>
            <person name="Roger A.J."/>
            <person name="Ruiz-Trillo I."/>
            <person name="Lander E."/>
            <person name="Nusbaum C."/>
        </authorList>
    </citation>
    <scope>NUCLEOTIDE SEQUENCE [LARGE SCALE GENOMIC DNA]</scope>
    <source>
        <strain evidence="2 3">ATCC 50062</strain>
    </source>
</reference>
<evidence type="ECO:0000313" key="3">
    <source>
        <dbReference type="Proteomes" id="UP000054408"/>
    </source>
</evidence>
<dbReference type="Gene3D" id="3.40.50.1820">
    <property type="entry name" value="alpha/beta hydrolase"/>
    <property type="match status" value="1"/>
</dbReference>
<dbReference type="eggNOG" id="KOG1551">
    <property type="taxonomic scope" value="Eukaryota"/>
</dbReference>
<feature type="compositionally biased region" description="Low complexity" evidence="1">
    <location>
        <begin position="139"/>
        <end position="153"/>
    </location>
</feature>
<protein>
    <submittedName>
        <fullName evidence="2">Uncharacterized protein</fullName>
    </submittedName>
</protein>
<dbReference type="InterPro" id="IPR029058">
    <property type="entry name" value="AB_hydrolase_fold"/>
</dbReference>
<dbReference type="GeneID" id="25560650"/>
<dbReference type="SUPFAM" id="SSF53474">
    <property type="entry name" value="alpha/beta-Hydrolases"/>
    <property type="match status" value="1"/>
</dbReference>
<evidence type="ECO:0000256" key="1">
    <source>
        <dbReference type="SAM" id="MobiDB-lite"/>
    </source>
</evidence>
<name>A0A0L0DIW5_THETB</name>
<feature type="region of interest" description="Disordered" evidence="1">
    <location>
        <begin position="139"/>
        <end position="172"/>
    </location>
</feature>
<sequence>MLARPWTLSRISDEPIFKKGWHGGSKELWEEMLSLADAAQNGRDLYYDTFVSSDLDIAWDDGATQDEPYWTRRSGAFTSPAIKFLPHEAHTARFMLFEPKVAFHPRSVDQVGEAVDEGSDGGPAQTAWHNRWRSVLSGLGSGSDASDGGSWAPAERDAAEDAEAAAAQEASPARPDLRPLCILLAPTGDHGYTRRRVLHAQPLAKMGIATLVLETPFYGERKPEGQFRSSLHHVSDLFAMGGGLVSESLSLMHTFAAEQRFNLFGVSGASLGGQMACHVAGVSRMPVALVPSITPHSAAGVFTEGVLSSWCAWEALDAQLPQFVETLPETRDRGGSVTSVDFMNAVLDRTTDIRRYAPPLVPQAIVQIAARADGYVPQPGEALHKHWPGSQLWWVSGGHIKAYVAHFTLYQRAVHEAFSQLVAATQATGDSASA</sequence>
<dbReference type="PANTHER" id="PTHR13617">
    <property type="entry name" value="PROTEIN ABHD18"/>
    <property type="match status" value="1"/>
</dbReference>
<accession>A0A0L0DIW5</accession>
<dbReference type="AlphaFoldDB" id="A0A0L0DIW5"/>
<dbReference type="Pfam" id="PF09752">
    <property type="entry name" value="ABHD18"/>
    <property type="match status" value="2"/>
</dbReference>
<dbReference type="OrthoDB" id="9987145at2759"/>
<proteinExistence type="predicted"/>